<dbReference type="OrthoDB" id="6420296at2759"/>
<protein>
    <submittedName>
        <fullName evidence="2">Speckle-type POZ protein-like protein</fullName>
    </submittedName>
</protein>
<dbReference type="Gene3D" id="1.25.40.420">
    <property type="match status" value="1"/>
</dbReference>
<organism evidence="2 3">
    <name type="scientific">Stegodyphus mimosarum</name>
    <name type="common">African social velvet spider</name>
    <dbReference type="NCBI Taxonomy" id="407821"/>
    <lineage>
        <taxon>Eukaryota</taxon>
        <taxon>Metazoa</taxon>
        <taxon>Ecdysozoa</taxon>
        <taxon>Arthropoda</taxon>
        <taxon>Chelicerata</taxon>
        <taxon>Arachnida</taxon>
        <taxon>Araneae</taxon>
        <taxon>Araneomorphae</taxon>
        <taxon>Entelegynae</taxon>
        <taxon>Eresoidea</taxon>
        <taxon>Eresidae</taxon>
        <taxon>Stegodyphus</taxon>
    </lineage>
</organism>
<dbReference type="AlphaFoldDB" id="A0A087TCI4"/>
<keyword evidence="3" id="KW-1185">Reference proteome</keyword>
<reference evidence="2 3" key="1">
    <citation type="submission" date="2013-11" db="EMBL/GenBank/DDBJ databases">
        <title>Genome sequencing of Stegodyphus mimosarum.</title>
        <authorList>
            <person name="Bechsgaard J."/>
        </authorList>
    </citation>
    <scope>NUCLEOTIDE SEQUENCE [LARGE SCALE GENOMIC DNA]</scope>
</reference>
<proteinExistence type="predicted"/>
<dbReference type="SMART" id="SM00225">
    <property type="entry name" value="BTB"/>
    <property type="match status" value="1"/>
</dbReference>
<dbReference type="STRING" id="407821.A0A087TCI4"/>
<name>A0A087TCI4_STEMI</name>
<dbReference type="OMA" id="SEHSICN"/>
<dbReference type="EMBL" id="KK114582">
    <property type="protein sequence ID" value="KFM62823.1"/>
    <property type="molecule type" value="Genomic_DNA"/>
</dbReference>
<sequence>MNAMSLSSDCSAVNSKKCGLTVLESTSCSILWCIENFCNILKDEHSIHSDFFRIPNYFHLAFYLSLTFKQNKVFVHVCKCSRCDAVVKAENVDIRCIVSLVQKEGENKITKHLVLFKDSEYARATFEKDELTEINEKFVAVRCTISIKENCSLDRLKCYKFEKDRPLSDVTDLTVHELKEHLKVLLQDDNFNSITISVDGEDFLVHQHILSFHSPVFAAMLHHKMQECIQKCITIEDIPAHIVGEMLMYMYTGSLSKLQLEMVMNLFVAADKYAIINLKNHCSKYLASHLTQEDVLNILVLANKHADEELKYACISFLTKDIGTIESDQFLLFLKSEPELGFQALKLVEKGQNKQVNAV</sequence>
<accession>A0A087TCI4</accession>
<dbReference type="PANTHER" id="PTHR24413">
    <property type="entry name" value="SPECKLE-TYPE POZ PROTEIN"/>
    <property type="match status" value="1"/>
</dbReference>
<feature type="domain" description="BTB" evidence="1">
    <location>
        <begin position="192"/>
        <end position="259"/>
    </location>
</feature>
<dbReference type="Proteomes" id="UP000054359">
    <property type="component" value="Unassembled WGS sequence"/>
</dbReference>
<dbReference type="PROSITE" id="PS50097">
    <property type="entry name" value="BTB"/>
    <property type="match status" value="1"/>
</dbReference>
<feature type="non-terminal residue" evidence="2">
    <location>
        <position position="359"/>
    </location>
</feature>
<gene>
    <name evidence="2" type="ORF">X975_18429</name>
</gene>
<evidence type="ECO:0000313" key="3">
    <source>
        <dbReference type="Proteomes" id="UP000054359"/>
    </source>
</evidence>
<dbReference type="InterPro" id="IPR000210">
    <property type="entry name" value="BTB/POZ_dom"/>
</dbReference>
<evidence type="ECO:0000259" key="1">
    <source>
        <dbReference type="PROSITE" id="PS50097"/>
    </source>
</evidence>
<dbReference type="Pfam" id="PF00651">
    <property type="entry name" value="BTB"/>
    <property type="match status" value="1"/>
</dbReference>
<dbReference type="InterPro" id="IPR011333">
    <property type="entry name" value="SKP1/BTB/POZ_sf"/>
</dbReference>
<evidence type="ECO:0000313" key="2">
    <source>
        <dbReference type="EMBL" id="KFM62823.1"/>
    </source>
</evidence>
<dbReference type="SUPFAM" id="SSF54695">
    <property type="entry name" value="POZ domain"/>
    <property type="match status" value="1"/>
</dbReference>
<dbReference type="Gene3D" id="3.30.710.10">
    <property type="entry name" value="Potassium Channel Kv1.1, Chain A"/>
    <property type="match status" value="1"/>
</dbReference>